<proteinExistence type="predicted"/>
<sequence length="1488" mass="168550">MRALLTLCLNLVILTISDASAVKLVAGDRNVVKRNGTTHTISKYYVVPNDFDPDNITSSESVEVSRKTTLRMNSNHYSESKASEIEETTKKSEENNDQVIDNDVASNHTLENNKVLVNVTVDSDSSSQEEVQDDDNTSESTKSESEDLNLDLDNMGTHLLVEPLSKPINISSNLTGNIYDLFQSRRLTEDETSSYESKADHDTLMLTNFGIAVHDKSIQNVEDFWKLVRLSLDSTTDERVFTPKIEKLYQLLDIYTILYEAAEEQKPFESMIDSIIDILQTPFTKRRNTHDLASKTYVSGDYDDDCVRKCQQKAFKPQLENLLEVTKDTQEDPGSNQTFSVSSDEDNYLNDVLTTTEPRTEDNYINQPVNNELKKLAIKNLSPDATVMKWVVVDKSPYPRETFQLIVEDKWPNSGETIQLSDKDKSHEPKGTDNQLLINESKITKPLVNVDRSTESFPSDIEALRTGDQPWYLENRSTENLPGFSGGGIKIETDPETNSKEDNGEPIVSKELTPHSAVLAPKALLNPLDSLIPDQHELLLPSKSDVVKIEPTSNNSEDVNHRPNLGPVIHNYPGNTNVADDFEEPVSIHGENPSQHSGYTKTITHSELIIPNNNNNPAAANGEERFQHPGYIPMVPYNSEFTNAVDDYEKPSKVYSQNVPQHSGYTKTTSTHSEFTNTPNDNSPTTDNNEDIDQHPDLGPVIPNYPENTNIADDFEEPALIHGHIPSPPSGYTKTITHSELIIPNNNNNNNPAAANGEERFQHPGYIPMVPYNSEFTNAVDDYEKPTNVYSQNVPQHSGYTKTTSTHSESTNIANDYKSPTIDNNEDIDQHPDLGPVIPNYPENTNIANDFEEPALIHGHIPSPPSGYTKTITHSELIIPNNNNNNPAAANGEERFQHPGYVPMVPYNSEFTNAVDDYEIPSKVYSQNVPQHSGYTKTTSTHSEFTNTPNDNSPTIDNNENIDQRSHLGPVIPNYPENTNIAHDYEEPASIYGENPSQHSGYTKTITHSEFIIPNNNNNNNNPAAANGEERFQHPGYIPMVPYYPEFTNTEDKYKELNPVNDEFVPYHPGHLKVYSDAEQITGNSLQHPGYVAKSHSEVSGTNDYNNPTPGHEHAIYTHPGMIQNVPNSPEYINVQDTYDKLNPVHKDDTVLHPGWQASSHAEYEKSPYDNNYPRPNHEQDISSHPGLVHHVLNTPEIYGEETVQHPGWQYKNHYNNYDENINTRPENTDILNDDIAQSTLVNDEPTENNNYPLTYQHHTNKVHTTKPTYAAYLHGKRLAKLNYLKQMQQKMASTYKLLTLDNLLKLYDAVIKTISISKIDTSDYRALVNLKKIINIILILAEKLNEPDDSNAWYMKIFYNTEKNPHPLQLYVYNLIRQRWLHELMLVLWRKNFDIQILQNPSMFPFLRSWQFPNHVQTFLEPEDDFDFVSMQNSQDSWPEQFSSHTYDDLLEEVPEDLEKYVTNKVIESYKAPNDGIVIVSSNHHSS</sequence>
<evidence type="ECO:0000313" key="2">
    <source>
        <dbReference type="Proteomes" id="UP001231649"/>
    </source>
</evidence>
<protein>
    <submittedName>
        <fullName evidence="1">Uncharacterized protein</fullName>
    </submittedName>
</protein>
<comment type="caution">
    <text evidence="1">The sequence shown here is derived from an EMBL/GenBank/DDBJ whole genome shotgun (WGS) entry which is preliminary data.</text>
</comment>
<reference evidence="1" key="1">
    <citation type="submission" date="2023-03" db="EMBL/GenBank/DDBJ databases">
        <title>Chromosome-level genomes of two armyworms, Mythimna separata and Mythimna loreyi, provide insights into the biosynthesis and reception of sex pheromones.</title>
        <authorList>
            <person name="Zhao H."/>
        </authorList>
    </citation>
    <scope>NUCLEOTIDE SEQUENCE</scope>
    <source>
        <strain evidence="1">BeijingLab</strain>
    </source>
</reference>
<dbReference type="Proteomes" id="UP001231649">
    <property type="component" value="Chromosome 26"/>
</dbReference>
<evidence type="ECO:0000313" key="1">
    <source>
        <dbReference type="EMBL" id="KAJ8707923.1"/>
    </source>
</evidence>
<organism evidence="1 2">
    <name type="scientific">Mythimna loreyi</name>
    <dbReference type="NCBI Taxonomy" id="667449"/>
    <lineage>
        <taxon>Eukaryota</taxon>
        <taxon>Metazoa</taxon>
        <taxon>Ecdysozoa</taxon>
        <taxon>Arthropoda</taxon>
        <taxon>Hexapoda</taxon>
        <taxon>Insecta</taxon>
        <taxon>Pterygota</taxon>
        <taxon>Neoptera</taxon>
        <taxon>Endopterygota</taxon>
        <taxon>Lepidoptera</taxon>
        <taxon>Glossata</taxon>
        <taxon>Ditrysia</taxon>
        <taxon>Noctuoidea</taxon>
        <taxon>Noctuidae</taxon>
        <taxon>Noctuinae</taxon>
        <taxon>Hadenini</taxon>
        <taxon>Mythimna</taxon>
    </lineage>
</organism>
<gene>
    <name evidence="1" type="ORF">PYW08_010289</name>
</gene>
<accession>A0ACC2Q5D7</accession>
<dbReference type="EMBL" id="CM056802">
    <property type="protein sequence ID" value="KAJ8707923.1"/>
    <property type="molecule type" value="Genomic_DNA"/>
</dbReference>
<keyword evidence="2" id="KW-1185">Reference proteome</keyword>
<name>A0ACC2Q5D7_9NEOP</name>